<keyword evidence="1" id="KW-0812">Transmembrane</keyword>
<keyword evidence="1" id="KW-1133">Transmembrane helix</keyword>
<dbReference type="Proteomes" id="UP000191257">
    <property type="component" value="Chromosome"/>
</dbReference>
<organism evidence="2 3">
    <name type="scientific">Paracoccus yeei</name>
    <dbReference type="NCBI Taxonomy" id="147645"/>
    <lineage>
        <taxon>Bacteria</taxon>
        <taxon>Pseudomonadati</taxon>
        <taxon>Pseudomonadota</taxon>
        <taxon>Alphaproteobacteria</taxon>
        <taxon>Rhodobacterales</taxon>
        <taxon>Paracoccaceae</taxon>
        <taxon>Paracoccus</taxon>
    </lineage>
</organism>
<evidence type="ECO:0000256" key="1">
    <source>
        <dbReference type="SAM" id="Phobius"/>
    </source>
</evidence>
<evidence type="ECO:0000313" key="3">
    <source>
        <dbReference type="Proteomes" id="UP000191257"/>
    </source>
</evidence>
<dbReference type="AlphaFoldDB" id="A0A2P1BU84"/>
<gene>
    <name evidence="2" type="ORF">A6J80_23540</name>
</gene>
<protein>
    <submittedName>
        <fullName evidence="2">Uncharacterized protein</fullName>
    </submittedName>
</protein>
<sequence>MVPRLPRQEPEPMSYADATAFAASLATTLMVSIVVFQAGDGTHSAMPADEFDGDEEMVKLELDPWS</sequence>
<reference evidence="2" key="1">
    <citation type="submission" date="2017-12" db="EMBL/GenBank/DDBJ databases">
        <title>FDA dAtabase for Regulatory Grade micrObial Sequences (FDA-ARGOS): Supporting development and validation of Infectious Disease Dx tests.</title>
        <authorList>
            <person name="Campos J."/>
            <person name="Goldberg B."/>
            <person name="Tallon L."/>
            <person name="Sadzewicz L."/>
            <person name="Sengamalay N."/>
            <person name="Ott S."/>
            <person name="Godinez A."/>
            <person name="Nagaraj S."/>
            <person name="Vyas G."/>
            <person name="Aluvathingal J."/>
            <person name="Nadendla S."/>
            <person name="Geyer C."/>
            <person name="Nandy P."/>
            <person name="Hobson J."/>
            <person name="Sichtig H."/>
        </authorList>
    </citation>
    <scope>NUCLEOTIDE SEQUENCE</scope>
    <source>
        <strain evidence="2">FDAARGOS_252</strain>
    </source>
</reference>
<proteinExistence type="predicted"/>
<evidence type="ECO:0000313" key="2">
    <source>
        <dbReference type="EMBL" id="AVI58271.1"/>
    </source>
</evidence>
<accession>A0A2P1BU84</accession>
<feature type="transmembrane region" description="Helical" evidence="1">
    <location>
        <begin position="20"/>
        <end position="38"/>
    </location>
</feature>
<keyword evidence="3" id="KW-1185">Reference proteome</keyword>
<dbReference type="KEGG" id="pye:A6J80_23540"/>
<name>A0A2P1BU84_9RHOB</name>
<dbReference type="EMBL" id="CP020442">
    <property type="protein sequence ID" value="AVI58271.1"/>
    <property type="molecule type" value="Genomic_DNA"/>
</dbReference>
<keyword evidence="1" id="KW-0472">Membrane</keyword>